<comment type="caution">
    <text evidence="2">The sequence shown here is derived from an EMBL/GenBank/DDBJ whole genome shotgun (WGS) entry which is preliminary data.</text>
</comment>
<feature type="transmembrane region" description="Helical" evidence="1">
    <location>
        <begin position="208"/>
        <end position="228"/>
    </location>
</feature>
<dbReference type="Pfam" id="PF14093">
    <property type="entry name" value="DUF4271"/>
    <property type="match status" value="1"/>
</dbReference>
<name>A0A9D1VSE7_9BACT</name>
<feature type="transmembrane region" description="Helical" evidence="1">
    <location>
        <begin position="134"/>
        <end position="151"/>
    </location>
</feature>
<evidence type="ECO:0000313" key="3">
    <source>
        <dbReference type="Proteomes" id="UP000824246"/>
    </source>
</evidence>
<dbReference type="EMBL" id="DXFB01000128">
    <property type="protein sequence ID" value="HIX45527.1"/>
    <property type="molecule type" value="Genomic_DNA"/>
</dbReference>
<reference evidence="2" key="2">
    <citation type="submission" date="2021-04" db="EMBL/GenBank/DDBJ databases">
        <authorList>
            <person name="Gilroy R."/>
        </authorList>
    </citation>
    <scope>NUCLEOTIDE SEQUENCE</scope>
    <source>
        <strain evidence="2">ChiHjej12B11-16260</strain>
    </source>
</reference>
<keyword evidence="1" id="KW-0812">Transmembrane</keyword>
<gene>
    <name evidence="2" type="ORF">H9982_04840</name>
</gene>
<dbReference type="AlphaFoldDB" id="A0A9D1VSE7"/>
<dbReference type="Proteomes" id="UP000824246">
    <property type="component" value="Unassembled WGS sequence"/>
</dbReference>
<feature type="transmembrane region" description="Helical" evidence="1">
    <location>
        <begin position="79"/>
        <end position="100"/>
    </location>
</feature>
<feature type="transmembrane region" description="Helical" evidence="1">
    <location>
        <begin position="265"/>
        <end position="283"/>
    </location>
</feature>
<sequence>MSNDSIITTDTIFPVIDTLSVPAGDTVTASPQKEFHTEGLFFLRDTALTMPSTYRYHTEMRERSSSAPRHQGKELPVSIAADSGVILLLIVAFIAVALSYKRGAKYLAHIFGSLFKTKHRNSIFDDTTINETQIRIALLALTFFVGGIALYTGLLQPSVNEQAAVLPLILACSVMCGIYYLLQRGIYALLGYTFADTARTALFNENFVSVHLIIGLFFTPAVLIMIFMPEYAYEAVWACILLYAIARIIVIIMGIRIFLPRNLEILYIILYLCALEIAPLLVIGKAIPIMYQFVELNLL</sequence>
<dbReference type="InterPro" id="IPR025367">
    <property type="entry name" value="DUF4271"/>
</dbReference>
<feature type="transmembrane region" description="Helical" evidence="1">
    <location>
        <begin position="235"/>
        <end position="259"/>
    </location>
</feature>
<evidence type="ECO:0000313" key="2">
    <source>
        <dbReference type="EMBL" id="HIX45527.1"/>
    </source>
</evidence>
<proteinExistence type="predicted"/>
<reference evidence="2" key="1">
    <citation type="journal article" date="2021" name="PeerJ">
        <title>Extensive microbial diversity within the chicken gut microbiome revealed by metagenomics and culture.</title>
        <authorList>
            <person name="Gilroy R."/>
            <person name="Ravi A."/>
            <person name="Getino M."/>
            <person name="Pursley I."/>
            <person name="Horton D.L."/>
            <person name="Alikhan N.F."/>
            <person name="Baker D."/>
            <person name="Gharbi K."/>
            <person name="Hall N."/>
            <person name="Watson M."/>
            <person name="Adriaenssens E.M."/>
            <person name="Foster-Nyarko E."/>
            <person name="Jarju S."/>
            <person name="Secka A."/>
            <person name="Antonio M."/>
            <person name="Oren A."/>
            <person name="Chaudhuri R.R."/>
            <person name="La Ragione R."/>
            <person name="Hildebrand F."/>
            <person name="Pallen M.J."/>
        </authorList>
    </citation>
    <scope>NUCLEOTIDE SEQUENCE</scope>
    <source>
        <strain evidence="2">ChiHjej12B11-16260</strain>
    </source>
</reference>
<keyword evidence="1" id="KW-0472">Membrane</keyword>
<accession>A0A9D1VSE7</accession>
<evidence type="ECO:0000256" key="1">
    <source>
        <dbReference type="SAM" id="Phobius"/>
    </source>
</evidence>
<organism evidence="2 3">
    <name type="scientific">Candidatus Barnesiella excrementipullorum</name>
    <dbReference type="NCBI Taxonomy" id="2838479"/>
    <lineage>
        <taxon>Bacteria</taxon>
        <taxon>Pseudomonadati</taxon>
        <taxon>Bacteroidota</taxon>
        <taxon>Bacteroidia</taxon>
        <taxon>Bacteroidales</taxon>
        <taxon>Barnesiellaceae</taxon>
        <taxon>Barnesiella</taxon>
    </lineage>
</organism>
<protein>
    <submittedName>
        <fullName evidence="2">DUF4271 domain-containing protein</fullName>
    </submittedName>
</protein>
<feature type="transmembrane region" description="Helical" evidence="1">
    <location>
        <begin position="163"/>
        <end position="182"/>
    </location>
</feature>
<keyword evidence="1" id="KW-1133">Transmembrane helix</keyword>